<evidence type="ECO:0000256" key="6">
    <source>
        <dbReference type="PROSITE-ProRule" id="PRU00433"/>
    </source>
</evidence>
<protein>
    <submittedName>
        <fullName evidence="9">C-type cytochrome</fullName>
    </submittedName>
</protein>
<dbReference type="PANTHER" id="PTHR11961">
    <property type="entry name" value="CYTOCHROME C"/>
    <property type="match status" value="1"/>
</dbReference>
<evidence type="ECO:0000256" key="1">
    <source>
        <dbReference type="ARBA" id="ARBA00022448"/>
    </source>
</evidence>
<dbReference type="SUPFAM" id="SSF46626">
    <property type="entry name" value="Cytochrome c"/>
    <property type="match status" value="1"/>
</dbReference>
<evidence type="ECO:0000256" key="2">
    <source>
        <dbReference type="ARBA" id="ARBA00022617"/>
    </source>
</evidence>
<keyword evidence="5 6" id="KW-0408">Iron</keyword>
<keyword evidence="7" id="KW-0732">Signal</keyword>
<feature type="chain" id="PRO_5047419973" evidence="7">
    <location>
        <begin position="25"/>
        <end position="132"/>
    </location>
</feature>
<keyword evidence="1" id="KW-0813">Transport</keyword>
<keyword evidence="4" id="KW-0249">Electron transport</keyword>
<name>A0ABV6DC70_9HYPH</name>
<sequence>MTRRLRTVCLALAAALLAPLPALAEGDAVAGKRVFNKCRACHEAETDRNKVGPSLLGVFGRTAGTLASFGARYSPAMKEAGEGGLVWNEENLEAYLRDPKSFIPGNRMAFAGLKDDQEIADVIAYLKADPKP</sequence>
<dbReference type="PRINTS" id="PR00604">
    <property type="entry name" value="CYTCHRMECIAB"/>
</dbReference>
<proteinExistence type="predicted"/>
<feature type="signal peptide" evidence="7">
    <location>
        <begin position="1"/>
        <end position="24"/>
    </location>
</feature>
<evidence type="ECO:0000256" key="5">
    <source>
        <dbReference type="ARBA" id="ARBA00023004"/>
    </source>
</evidence>
<accession>A0ABV6DC70</accession>
<dbReference type="InterPro" id="IPR002327">
    <property type="entry name" value="Cyt_c_1A/1B"/>
</dbReference>
<keyword evidence="2 6" id="KW-0349">Heme</keyword>
<dbReference type="Proteomes" id="UP001589755">
    <property type="component" value="Unassembled WGS sequence"/>
</dbReference>
<feature type="domain" description="Cytochrome c" evidence="8">
    <location>
        <begin position="26"/>
        <end position="130"/>
    </location>
</feature>
<evidence type="ECO:0000259" key="8">
    <source>
        <dbReference type="PROSITE" id="PS51007"/>
    </source>
</evidence>
<dbReference type="EMBL" id="JBHLXD010000043">
    <property type="protein sequence ID" value="MFC0210236.1"/>
    <property type="molecule type" value="Genomic_DNA"/>
</dbReference>
<evidence type="ECO:0000256" key="3">
    <source>
        <dbReference type="ARBA" id="ARBA00022723"/>
    </source>
</evidence>
<evidence type="ECO:0000313" key="10">
    <source>
        <dbReference type="Proteomes" id="UP001589755"/>
    </source>
</evidence>
<dbReference type="Pfam" id="PF00034">
    <property type="entry name" value="Cytochrom_C"/>
    <property type="match status" value="1"/>
</dbReference>
<comment type="caution">
    <text evidence="9">The sequence shown here is derived from an EMBL/GenBank/DDBJ whole genome shotgun (WGS) entry which is preliminary data.</text>
</comment>
<evidence type="ECO:0000256" key="7">
    <source>
        <dbReference type="SAM" id="SignalP"/>
    </source>
</evidence>
<dbReference type="PROSITE" id="PS51007">
    <property type="entry name" value="CYTC"/>
    <property type="match status" value="1"/>
</dbReference>
<gene>
    <name evidence="9" type="ORF">ACFFJ2_17705</name>
</gene>
<evidence type="ECO:0000256" key="4">
    <source>
        <dbReference type="ARBA" id="ARBA00022982"/>
    </source>
</evidence>
<dbReference type="Gene3D" id="1.10.760.10">
    <property type="entry name" value="Cytochrome c-like domain"/>
    <property type="match status" value="1"/>
</dbReference>
<keyword evidence="3 6" id="KW-0479">Metal-binding</keyword>
<reference evidence="9 10" key="1">
    <citation type="submission" date="2024-09" db="EMBL/GenBank/DDBJ databases">
        <authorList>
            <person name="Sun Q."/>
            <person name="Mori K."/>
        </authorList>
    </citation>
    <scope>NUCLEOTIDE SEQUENCE [LARGE SCALE GENOMIC DNA]</scope>
    <source>
        <strain evidence="9 10">CCM 8543</strain>
    </source>
</reference>
<dbReference type="InterPro" id="IPR036909">
    <property type="entry name" value="Cyt_c-like_dom_sf"/>
</dbReference>
<organism evidence="9 10">
    <name type="scientific">Chelativorans intermedius</name>
    <dbReference type="NCBI Taxonomy" id="515947"/>
    <lineage>
        <taxon>Bacteria</taxon>
        <taxon>Pseudomonadati</taxon>
        <taxon>Pseudomonadota</taxon>
        <taxon>Alphaproteobacteria</taxon>
        <taxon>Hyphomicrobiales</taxon>
        <taxon>Phyllobacteriaceae</taxon>
        <taxon>Chelativorans</taxon>
    </lineage>
</organism>
<evidence type="ECO:0000313" key="9">
    <source>
        <dbReference type="EMBL" id="MFC0210236.1"/>
    </source>
</evidence>
<keyword evidence="10" id="KW-1185">Reference proteome</keyword>
<dbReference type="InterPro" id="IPR009056">
    <property type="entry name" value="Cyt_c-like_dom"/>
</dbReference>
<dbReference type="RefSeq" id="WP_261522618.1">
    <property type="nucleotide sequence ID" value="NZ_JAODNW010000033.1"/>
</dbReference>